<reference evidence="2" key="3">
    <citation type="submission" date="2022-01" db="UniProtKB">
        <authorList>
            <consortium name="EnsemblPlants"/>
        </authorList>
    </citation>
    <scope>IDENTIFICATION</scope>
    <source>
        <strain evidence="2">subsp. vulgare</strain>
    </source>
</reference>
<evidence type="ECO:0000256" key="1">
    <source>
        <dbReference type="RuleBase" id="RU004915"/>
    </source>
</evidence>
<dbReference type="PANTHER" id="PTHR33453">
    <property type="match status" value="1"/>
</dbReference>
<dbReference type="GO" id="GO:0090729">
    <property type="term" value="F:toxin activity"/>
    <property type="evidence" value="ECO:0007669"/>
    <property type="project" value="UniProtKB-KW"/>
</dbReference>
<dbReference type="GO" id="GO:0030598">
    <property type="term" value="F:rRNA N-glycosylase activity"/>
    <property type="evidence" value="ECO:0007669"/>
    <property type="project" value="UniProtKB-EC"/>
</dbReference>
<dbReference type="SUPFAM" id="SSF56371">
    <property type="entry name" value="Ribosome inactivating proteins (RIP)"/>
    <property type="match status" value="1"/>
</dbReference>
<dbReference type="EnsemblPlants" id="HORVU.MOREX.r3.7HG0731900.1">
    <property type="protein sequence ID" value="HORVU.MOREX.r3.7HG0731900.1.CDS1"/>
    <property type="gene ID" value="HORVU.MOREX.r3.7HG0731900"/>
</dbReference>
<dbReference type="InterPro" id="IPR017989">
    <property type="entry name" value="Ribosome_inactivat_1/2"/>
</dbReference>
<dbReference type="InterPro" id="IPR001574">
    <property type="entry name" value="Ribosome_inactivat_prot"/>
</dbReference>
<dbReference type="PRINTS" id="PR00396">
    <property type="entry name" value="SHIGARICIN"/>
</dbReference>
<keyword evidence="1" id="KW-0800">Toxin</keyword>
<keyword evidence="1" id="KW-0378">Hydrolase</keyword>
<dbReference type="RefSeq" id="XP_044960792.1">
    <property type="nucleotide sequence ID" value="XM_045104857.1"/>
</dbReference>
<dbReference type="GeneID" id="123411899"/>
<organism evidence="2 3">
    <name type="scientific">Hordeum vulgare subsp. vulgare</name>
    <name type="common">Domesticated barley</name>
    <dbReference type="NCBI Taxonomy" id="112509"/>
    <lineage>
        <taxon>Eukaryota</taxon>
        <taxon>Viridiplantae</taxon>
        <taxon>Streptophyta</taxon>
        <taxon>Embryophyta</taxon>
        <taxon>Tracheophyta</taxon>
        <taxon>Spermatophyta</taxon>
        <taxon>Magnoliopsida</taxon>
        <taxon>Liliopsida</taxon>
        <taxon>Poales</taxon>
        <taxon>Poaceae</taxon>
        <taxon>BOP clade</taxon>
        <taxon>Pooideae</taxon>
        <taxon>Triticodae</taxon>
        <taxon>Triticeae</taxon>
        <taxon>Hordeinae</taxon>
        <taxon>Hordeum</taxon>
    </lineage>
</organism>
<protein>
    <recommendedName>
        <fullName evidence="1">rRNA N-glycosylase</fullName>
        <ecNumber evidence="1">3.2.2.22</ecNumber>
    </recommendedName>
</protein>
<comment type="similarity">
    <text evidence="1">Belongs to the ribosome-inactivating protein family.</text>
</comment>
<reference evidence="2" key="2">
    <citation type="submission" date="2020-10" db="EMBL/GenBank/DDBJ databases">
        <authorList>
            <person name="Scholz U."/>
            <person name="Mascher M."/>
            <person name="Fiebig A."/>
        </authorList>
    </citation>
    <scope>NUCLEOTIDE SEQUENCE [LARGE SCALE GENOMIC DNA]</scope>
    <source>
        <strain evidence="2">cv. Morex</strain>
    </source>
</reference>
<reference evidence="3" key="1">
    <citation type="journal article" date="2012" name="Nature">
        <title>A physical, genetic and functional sequence assembly of the barley genome.</title>
        <authorList>
            <consortium name="The International Barley Genome Sequencing Consortium"/>
            <person name="Mayer K.F."/>
            <person name="Waugh R."/>
            <person name="Brown J.W."/>
            <person name="Schulman A."/>
            <person name="Langridge P."/>
            <person name="Platzer M."/>
            <person name="Fincher G.B."/>
            <person name="Muehlbauer G.J."/>
            <person name="Sato K."/>
            <person name="Close T.J."/>
            <person name="Wise R.P."/>
            <person name="Stein N."/>
        </authorList>
    </citation>
    <scope>NUCLEOTIDE SEQUENCE [LARGE SCALE GENOMIC DNA]</scope>
    <source>
        <strain evidence="3">cv. Morex</strain>
    </source>
</reference>
<dbReference type="Gramene" id="HORVU.MOREX.r3.7HG0731900.1">
    <property type="protein sequence ID" value="HORVU.MOREX.r3.7HG0731900.1.CDS1"/>
    <property type="gene ID" value="HORVU.MOREX.r3.7HG0731900"/>
</dbReference>
<gene>
    <name evidence="2" type="primary">LOC123411899</name>
</gene>
<dbReference type="GO" id="GO:0017148">
    <property type="term" value="P:negative regulation of translation"/>
    <property type="evidence" value="ECO:0007669"/>
    <property type="project" value="UniProtKB-KW"/>
</dbReference>
<keyword evidence="1" id="KW-0652">Protein synthesis inhibitor</keyword>
<keyword evidence="3" id="KW-1185">Reference proteome</keyword>
<dbReference type="Gramene" id="HORVU.MOREX.r2.7HG0607320.1">
    <property type="protein sequence ID" value="HORVU.MOREX.r2.7HG0607320.1.CDS.1"/>
    <property type="gene ID" value="HORVU.MOREX.r2.7HG0607320"/>
</dbReference>
<proteinExistence type="inferred from homology"/>
<dbReference type="InterPro" id="IPR036041">
    <property type="entry name" value="Ribosome-inact_prot_sf"/>
</dbReference>
<dbReference type="PANTHER" id="PTHR33453:SF48">
    <property type="entry name" value="RRNA N-GLYCOSYLASE"/>
    <property type="match status" value="1"/>
</dbReference>
<keyword evidence="1" id="KW-0611">Plant defense</keyword>
<evidence type="ECO:0000313" key="3">
    <source>
        <dbReference type="Proteomes" id="UP000011116"/>
    </source>
</evidence>
<dbReference type="Gene3D" id="3.40.420.10">
    <property type="entry name" value="Ricin (A subunit), domain 1"/>
    <property type="match status" value="1"/>
</dbReference>
<dbReference type="OrthoDB" id="675370at2759"/>
<dbReference type="Proteomes" id="UP000011116">
    <property type="component" value="Chromosome 7H"/>
</dbReference>
<sequence length="239" mass="25995">MAFINQLRTTLAAHPRPDNVAGHPVLPRQHLDQPPASWIHVPVTAGDKTVTLALRDDNLYLIGFKAQSGSWYELGYAKPGEQPQIHGATLLQCDDTYRALLGGGSSKQVKQNMKNLQLGKTAAEAAVKHLTMYAHAAAAGPDEATKVALARMLITVCEAARMSSISTTLSTGWGQAATVNLDDIQPFYIHNWGNLSTAILERRKQGPRYPWPKKLDAETHIKDAAGALAVVQLLLNRAY</sequence>
<dbReference type="InterPro" id="IPR016138">
    <property type="entry name" value="Ribosome_inactivat_prot_sub1"/>
</dbReference>
<name>A0A8I6YT33_HORVV</name>
<dbReference type="Pfam" id="PF00161">
    <property type="entry name" value="RIP"/>
    <property type="match status" value="1"/>
</dbReference>
<evidence type="ECO:0000313" key="2">
    <source>
        <dbReference type="EnsemblPlants" id="HORVU.MOREX.r3.7HG0731900.1.CDS1"/>
    </source>
</evidence>
<dbReference type="GO" id="GO:0006952">
    <property type="term" value="P:defense response"/>
    <property type="evidence" value="ECO:0007669"/>
    <property type="project" value="UniProtKB-KW"/>
</dbReference>
<dbReference type="KEGG" id="hvg:123411899"/>
<dbReference type="EC" id="3.2.2.22" evidence="1"/>
<dbReference type="SMR" id="A0A8I6YT33"/>
<comment type="catalytic activity">
    <reaction evidence="1">
        <text>Endohydrolysis of the N-glycosidic bond at one specific adenosine on the 28S rRNA.</text>
        <dbReference type="EC" id="3.2.2.22"/>
    </reaction>
</comment>
<dbReference type="AlphaFoldDB" id="A0A8I6YT33"/>
<accession>A0A8I6YT33</accession>